<sequence>MLSYIYMKILESQPERYDRGITWLSFGHSIIMKRRIAEQIKPGSRVLEIGIGTATLALLMAQQGADILGFDVSAPMLAVARKKIVAAGMADKIQLREMGVTGMDKLPAGSFDMIVSTLVFSELSKDEQLYALRQAQRVLKENGILVIADETRPKRRFKRFLYSLIRLPLLLFTFILTQTTTKAVEGLEEQVREVGFRITQCQLSNWDSFIYLVARKESVTP</sequence>
<dbReference type="GO" id="GO:0008168">
    <property type="term" value="F:methyltransferase activity"/>
    <property type="evidence" value="ECO:0007669"/>
    <property type="project" value="UniProtKB-KW"/>
</dbReference>
<comment type="caution">
    <text evidence="2">The sequence shown here is derived from an EMBL/GenBank/DDBJ whole genome shotgun (WGS) entry which is preliminary data.</text>
</comment>
<dbReference type="Pfam" id="PF13649">
    <property type="entry name" value="Methyltransf_25"/>
    <property type="match status" value="1"/>
</dbReference>
<dbReference type="Proteomes" id="UP001594351">
    <property type="component" value="Unassembled WGS sequence"/>
</dbReference>
<dbReference type="PANTHER" id="PTHR43667:SF2">
    <property type="entry name" value="FATTY ACID C-METHYL TRANSFERASE"/>
    <property type="match status" value="1"/>
</dbReference>
<gene>
    <name evidence="2" type="primary">cpaM</name>
    <name evidence="2" type="ORF">ACFL27_04085</name>
</gene>
<dbReference type="InterPro" id="IPR050723">
    <property type="entry name" value="CFA/CMAS"/>
</dbReference>
<dbReference type="CDD" id="cd02440">
    <property type="entry name" value="AdoMet_MTases"/>
    <property type="match status" value="1"/>
</dbReference>
<feature type="domain" description="Methyltransferase" evidence="1">
    <location>
        <begin position="46"/>
        <end position="143"/>
    </location>
</feature>
<dbReference type="GO" id="GO:0032259">
    <property type="term" value="P:methylation"/>
    <property type="evidence" value="ECO:0007669"/>
    <property type="project" value="UniProtKB-KW"/>
</dbReference>
<dbReference type="InterPro" id="IPR029063">
    <property type="entry name" value="SAM-dependent_MTases_sf"/>
</dbReference>
<dbReference type="NCBIfam" id="NF043040">
    <property type="entry name" value="corrin_prot_MT"/>
    <property type="match status" value="1"/>
</dbReference>
<dbReference type="SUPFAM" id="SSF53335">
    <property type="entry name" value="S-adenosyl-L-methionine-dependent methyltransferases"/>
    <property type="match status" value="1"/>
</dbReference>
<evidence type="ECO:0000313" key="2">
    <source>
        <dbReference type="EMBL" id="MFC1849369.1"/>
    </source>
</evidence>
<protein>
    <submittedName>
        <fullName evidence="2">Corrinoid protein-associated methyltransferase CpaM</fullName>
        <ecNumber evidence="2">2.1.1.-</ecNumber>
    </submittedName>
</protein>
<dbReference type="PANTHER" id="PTHR43667">
    <property type="entry name" value="CYCLOPROPANE-FATTY-ACYL-PHOSPHOLIPID SYNTHASE"/>
    <property type="match status" value="1"/>
</dbReference>
<reference evidence="2 3" key="1">
    <citation type="submission" date="2024-09" db="EMBL/GenBank/DDBJ databases">
        <title>Laminarin stimulates single cell rates of sulfate reduction while oxygen inhibits transcriptomic activity in coastal marine sediment.</title>
        <authorList>
            <person name="Lindsay M."/>
            <person name="Orcutt B."/>
            <person name="Emerson D."/>
            <person name="Stepanauskas R."/>
            <person name="D'Angelo T."/>
        </authorList>
    </citation>
    <scope>NUCLEOTIDE SEQUENCE [LARGE SCALE GENOMIC DNA]</scope>
    <source>
        <strain evidence="2">SAG AM-311-K15</strain>
    </source>
</reference>
<evidence type="ECO:0000259" key="1">
    <source>
        <dbReference type="Pfam" id="PF13649"/>
    </source>
</evidence>
<evidence type="ECO:0000313" key="3">
    <source>
        <dbReference type="Proteomes" id="UP001594351"/>
    </source>
</evidence>
<keyword evidence="3" id="KW-1185">Reference proteome</keyword>
<dbReference type="EMBL" id="JBHPBY010000034">
    <property type="protein sequence ID" value="MFC1849369.1"/>
    <property type="molecule type" value="Genomic_DNA"/>
</dbReference>
<proteinExistence type="predicted"/>
<dbReference type="EC" id="2.1.1.-" evidence="2"/>
<keyword evidence="2" id="KW-0808">Transferase</keyword>
<accession>A0ABV6YT34</accession>
<name>A0ABV6YT34_UNCC1</name>
<organism evidence="2 3">
    <name type="scientific">candidate division CSSED10-310 bacterium</name>
    <dbReference type="NCBI Taxonomy" id="2855610"/>
    <lineage>
        <taxon>Bacteria</taxon>
        <taxon>Bacteria division CSSED10-310</taxon>
    </lineage>
</organism>
<keyword evidence="2" id="KW-0489">Methyltransferase</keyword>
<dbReference type="Gene3D" id="3.40.50.150">
    <property type="entry name" value="Vaccinia Virus protein VP39"/>
    <property type="match status" value="1"/>
</dbReference>
<dbReference type="InterPro" id="IPR041698">
    <property type="entry name" value="Methyltransf_25"/>
</dbReference>